<evidence type="ECO:0000256" key="4">
    <source>
        <dbReference type="ARBA" id="ARBA00023136"/>
    </source>
</evidence>
<evidence type="ECO:0000256" key="1">
    <source>
        <dbReference type="ARBA" id="ARBA00004167"/>
    </source>
</evidence>
<dbReference type="GO" id="GO:0005886">
    <property type="term" value="C:plasma membrane"/>
    <property type="evidence" value="ECO:0007669"/>
    <property type="project" value="InterPro"/>
</dbReference>
<evidence type="ECO:0000313" key="9">
    <source>
        <dbReference type="Proteomes" id="UP000199382"/>
    </source>
</evidence>
<accession>A0A1G9F8J9</accession>
<sequence length="1185" mass="124974">MNSARPDHSTLHAGRAHNAEASVGLGTPLPQPAGRWASVGVRRNLMLLCMTLALIVCTLSGATAQSREDRGYVTRLLEDLLSIEGSEVLIEGMSGVTRGPVTVARVSASDHLGEWLVIRNLVIDWNRTGLISRNVIFRQVSAEHVTLRRWASAEDESLIPAEARGFSLPQLPVSFRIDELDMPSVTVSGPAFDVPALMEVGGSVNLTRNRGSAEIVATRVDGREDFLELQLNYDSSKDTIDFETRVRESPGGAASRLLKLPGYPSINLRITGDGSYDDFSAELELQTNSVERLEGSFTSRGDAAGNQSFSLGVGGDVRALFEPGVRGFFGPDGEITASAIRRADSSFELSEFRLSTAEMTISGSADVGADNIPNAFQLRGEIAGSDGNSVTLPFSGDPLSVRSAFITAGFDSDISERWSVKGSVNGFARVDTRLERVSIDGSGLISDNPGALSASFSGATVFSGLDVPDNPLSRLLGSDFRAEGSVQWEEGEPVLIEGLGLDAANARIEINGEVRAEDRSLKVSGKASGNIVDLSVMDWPDPFDVSGAAILSVSGDVDVIGGDFESDVAFEFSELRTGVESADRLLGSDVALSTALHRDVDGSEIHGAVLEAKALSVKADGRLGDARGRLALDATLDDLALLAPSFPGAVSLSARLKETAEDIWDTSLVMEGPGGLSAALKGALQEQASRLDVQGYFPGILSLPAPFNTGISVEGVAGQDSVGWEIDLESRGPGAIRAALDARLPASGHKPSFSLRGDMPLQMVNDVIVPNAIDGTARFSFQTSAPFSVEELSGDVTIEGASLSVVGITEGFKAIDFVARLNDGLIRIEGNAAGSSGGRVLWTGTTELKERFPTVLSGDLQSFRIEKPGIFSSQIDGSLVFSGDTQSGMRLGGGVTVGDTIVHLSSRLIPAAPPIPTIRHVNEPANVRLTRARAGVKSADQNTSDGPAIDLDVAVSVPGTVRVVGGSISAILGGEIVVQGDTTDIRPTGKIGLLDGKMSLLGRRLDLTSGNLWLQGGLSPWIELVARGERRDITLETILSGPVNGLNVNFIGWSQYPSETEPHRFNRYPPDEAVSRFFLGNPVNGVSALQAAQILFGATSAASGSLNDPFGLRLQGGAVSAEPEGSAPRKAPRPARRDVLLRVDSDSAGDSEVVIELELNNDLSIVGRSRSGGDSAFGFFFTRDY</sequence>
<keyword evidence="2 6" id="KW-0812">Transmembrane</keyword>
<dbReference type="RefSeq" id="WP_093161569.1">
    <property type="nucleotide sequence ID" value="NZ_FNEK01000056.1"/>
</dbReference>
<dbReference type="AlphaFoldDB" id="A0A1G9F8J9"/>
<dbReference type="STRING" id="571298.SAMN04488026_105614"/>
<reference evidence="8 9" key="1">
    <citation type="submission" date="2016-10" db="EMBL/GenBank/DDBJ databases">
        <authorList>
            <person name="de Groot N.N."/>
        </authorList>
    </citation>
    <scope>NUCLEOTIDE SEQUENCE [LARGE SCALE GENOMIC DNA]</scope>
    <source>
        <strain evidence="8 9">DSM 25294</strain>
    </source>
</reference>
<evidence type="ECO:0000256" key="2">
    <source>
        <dbReference type="ARBA" id="ARBA00022692"/>
    </source>
</evidence>
<evidence type="ECO:0000313" key="8">
    <source>
        <dbReference type="EMBL" id="SDK84712.1"/>
    </source>
</evidence>
<keyword evidence="3 6" id="KW-1133">Transmembrane helix</keyword>
<keyword evidence="9" id="KW-1185">Reference proteome</keyword>
<comment type="subcellular location">
    <subcellularLocation>
        <location evidence="1">Membrane</location>
        <topology evidence="1">Single-pass membrane protein</topology>
    </subcellularLocation>
</comment>
<evidence type="ECO:0000256" key="5">
    <source>
        <dbReference type="SAM" id="MobiDB-lite"/>
    </source>
</evidence>
<dbReference type="OrthoDB" id="7784409at2"/>
<dbReference type="Proteomes" id="UP000199382">
    <property type="component" value="Unassembled WGS sequence"/>
</dbReference>
<organism evidence="8 9">
    <name type="scientific">Aliiruegeria lutimaris</name>
    <dbReference type="NCBI Taxonomy" id="571298"/>
    <lineage>
        <taxon>Bacteria</taxon>
        <taxon>Pseudomonadati</taxon>
        <taxon>Pseudomonadota</taxon>
        <taxon>Alphaproteobacteria</taxon>
        <taxon>Rhodobacterales</taxon>
        <taxon>Roseobacteraceae</taxon>
        <taxon>Aliiruegeria</taxon>
    </lineage>
</organism>
<gene>
    <name evidence="8" type="ORF">SAMN04488026_105614</name>
</gene>
<dbReference type="EMBL" id="FNEK01000056">
    <property type="protein sequence ID" value="SDK84712.1"/>
    <property type="molecule type" value="Genomic_DNA"/>
</dbReference>
<feature type="region of interest" description="Disordered" evidence="5">
    <location>
        <begin position="1118"/>
        <end position="1137"/>
    </location>
</feature>
<name>A0A1G9F8J9_9RHOB</name>
<protein>
    <submittedName>
        <fullName evidence="8">Autotransporter translocation and assembly factor TamB</fullName>
    </submittedName>
</protein>
<proteinExistence type="predicted"/>
<evidence type="ECO:0000259" key="7">
    <source>
        <dbReference type="Pfam" id="PF04357"/>
    </source>
</evidence>
<dbReference type="InterPro" id="IPR007452">
    <property type="entry name" value="TamB_C"/>
</dbReference>
<feature type="domain" description="Translocation and assembly module TamB C-terminal" evidence="7">
    <location>
        <begin position="834"/>
        <end position="1185"/>
    </location>
</feature>
<keyword evidence="4 6" id="KW-0472">Membrane</keyword>
<feature type="transmembrane region" description="Helical" evidence="6">
    <location>
        <begin position="45"/>
        <end position="64"/>
    </location>
</feature>
<dbReference type="GO" id="GO:0009306">
    <property type="term" value="P:protein secretion"/>
    <property type="evidence" value="ECO:0007669"/>
    <property type="project" value="InterPro"/>
</dbReference>
<dbReference type="Pfam" id="PF04357">
    <property type="entry name" value="TamB"/>
    <property type="match status" value="1"/>
</dbReference>
<evidence type="ECO:0000256" key="6">
    <source>
        <dbReference type="SAM" id="Phobius"/>
    </source>
</evidence>
<evidence type="ECO:0000256" key="3">
    <source>
        <dbReference type="ARBA" id="ARBA00022989"/>
    </source>
</evidence>